<protein>
    <submittedName>
        <fullName evidence="5">Helix-turn-helix domain-containing protein</fullName>
    </submittedName>
</protein>
<evidence type="ECO:0000259" key="4">
    <source>
        <dbReference type="PROSITE" id="PS01124"/>
    </source>
</evidence>
<dbReference type="Gene3D" id="2.60.120.10">
    <property type="entry name" value="Jelly Rolls"/>
    <property type="match status" value="1"/>
</dbReference>
<dbReference type="InterPro" id="IPR014710">
    <property type="entry name" value="RmlC-like_jellyroll"/>
</dbReference>
<dbReference type="PROSITE" id="PS01124">
    <property type="entry name" value="HTH_ARAC_FAMILY_2"/>
    <property type="match status" value="1"/>
</dbReference>
<dbReference type="PANTHER" id="PTHR43280">
    <property type="entry name" value="ARAC-FAMILY TRANSCRIPTIONAL REGULATOR"/>
    <property type="match status" value="1"/>
</dbReference>
<sequence length="272" mass="30532">MSHTIVLDVDYFECEVMESHSEAVHTEHAMSYIVSGELVMEHGDKIIAGAGDVVVVPAGVPHRLVGGADLKIWWLGFCVSCLDINEEQPLMMPFQRVRLGAQPVISIPDNRRERLVTFINELKDELQAEGIESFEIMKSMLLLILKEIYRALPSDNQISGTIRESLTYQALSYIQLHCLEPISLKDVASALHKTPAHLTATVKKSTGYSVGQWLTKARLSEACKRLLHSPSSVEDIAVKIGWNDVTFFIRQFKKEFGVTPAAWRKKNANIHH</sequence>
<dbReference type="GO" id="GO:0003700">
    <property type="term" value="F:DNA-binding transcription factor activity"/>
    <property type="evidence" value="ECO:0007669"/>
    <property type="project" value="InterPro"/>
</dbReference>
<feature type="domain" description="HTH araC/xylS-type" evidence="4">
    <location>
        <begin position="168"/>
        <end position="266"/>
    </location>
</feature>
<keyword evidence="3" id="KW-0804">Transcription</keyword>
<dbReference type="RefSeq" id="WP_142893389.1">
    <property type="nucleotide sequence ID" value="NZ_ML660163.1"/>
</dbReference>
<evidence type="ECO:0000256" key="3">
    <source>
        <dbReference type="ARBA" id="ARBA00023163"/>
    </source>
</evidence>
<dbReference type="SUPFAM" id="SSF51215">
    <property type="entry name" value="Regulatory protein AraC"/>
    <property type="match status" value="1"/>
</dbReference>
<accession>A0A545UE49</accession>
<dbReference type="GO" id="GO:0043565">
    <property type="term" value="F:sequence-specific DNA binding"/>
    <property type="evidence" value="ECO:0007669"/>
    <property type="project" value="InterPro"/>
</dbReference>
<name>A0A545UE49_9GAMM</name>
<evidence type="ECO:0000256" key="2">
    <source>
        <dbReference type="ARBA" id="ARBA00023125"/>
    </source>
</evidence>
<dbReference type="Pfam" id="PF07883">
    <property type="entry name" value="Cupin_2"/>
    <property type="match status" value="1"/>
</dbReference>
<reference evidence="5 6" key="1">
    <citation type="submission" date="2019-07" db="EMBL/GenBank/DDBJ databases">
        <title>Draft genome for Aliikangiella sp. M105.</title>
        <authorList>
            <person name="Wang G."/>
        </authorList>
    </citation>
    <scope>NUCLEOTIDE SEQUENCE [LARGE SCALE GENOMIC DNA]</scope>
    <source>
        <strain evidence="5 6">M105</strain>
    </source>
</reference>
<evidence type="ECO:0000313" key="5">
    <source>
        <dbReference type="EMBL" id="TQV87728.1"/>
    </source>
</evidence>
<dbReference type="SMART" id="SM00342">
    <property type="entry name" value="HTH_ARAC"/>
    <property type="match status" value="1"/>
</dbReference>
<dbReference type="Gene3D" id="1.10.10.60">
    <property type="entry name" value="Homeodomain-like"/>
    <property type="match status" value="2"/>
</dbReference>
<keyword evidence="2" id="KW-0238">DNA-binding</keyword>
<dbReference type="PANTHER" id="PTHR43280:SF2">
    <property type="entry name" value="HTH-TYPE TRANSCRIPTIONAL REGULATOR EXSA"/>
    <property type="match status" value="1"/>
</dbReference>
<dbReference type="OrthoDB" id="5949386at2"/>
<gene>
    <name evidence="5" type="ORF">FLL46_10100</name>
</gene>
<evidence type="ECO:0000256" key="1">
    <source>
        <dbReference type="ARBA" id="ARBA00023015"/>
    </source>
</evidence>
<proteinExistence type="predicted"/>
<dbReference type="InterPro" id="IPR018060">
    <property type="entry name" value="HTH_AraC"/>
</dbReference>
<dbReference type="Proteomes" id="UP000315439">
    <property type="component" value="Unassembled WGS sequence"/>
</dbReference>
<dbReference type="AlphaFoldDB" id="A0A545UE49"/>
<dbReference type="InterPro" id="IPR013096">
    <property type="entry name" value="Cupin_2"/>
</dbReference>
<dbReference type="PRINTS" id="PR00032">
    <property type="entry name" value="HTHARAC"/>
</dbReference>
<keyword evidence="6" id="KW-1185">Reference proteome</keyword>
<dbReference type="SUPFAM" id="SSF46689">
    <property type="entry name" value="Homeodomain-like"/>
    <property type="match status" value="1"/>
</dbReference>
<dbReference type="InterPro" id="IPR009057">
    <property type="entry name" value="Homeodomain-like_sf"/>
</dbReference>
<dbReference type="InterPro" id="IPR037923">
    <property type="entry name" value="HTH-like"/>
</dbReference>
<evidence type="ECO:0000313" key="6">
    <source>
        <dbReference type="Proteomes" id="UP000315439"/>
    </source>
</evidence>
<dbReference type="EMBL" id="VIKS01000006">
    <property type="protein sequence ID" value="TQV87728.1"/>
    <property type="molecule type" value="Genomic_DNA"/>
</dbReference>
<keyword evidence="1" id="KW-0805">Transcription regulation</keyword>
<dbReference type="Pfam" id="PF12833">
    <property type="entry name" value="HTH_18"/>
    <property type="match status" value="1"/>
</dbReference>
<dbReference type="InterPro" id="IPR020449">
    <property type="entry name" value="Tscrpt_reg_AraC-type_HTH"/>
</dbReference>
<organism evidence="5 6">
    <name type="scientific">Aliikangiella coralliicola</name>
    <dbReference type="NCBI Taxonomy" id="2592383"/>
    <lineage>
        <taxon>Bacteria</taxon>
        <taxon>Pseudomonadati</taxon>
        <taxon>Pseudomonadota</taxon>
        <taxon>Gammaproteobacteria</taxon>
        <taxon>Oceanospirillales</taxon>
        <taxon>Pleioneaceae</taxon>
        <taxon>Aliikangiella</taxon>
    </lineage>
</organism>
<comment type="caution">
    <text evidence="5">The sequence shown here is derived from an EMBL/GenBank/DDBJ whole genome shotgun (WGS) entry which is preliminary data.</text>
</comment>